<evidence type="ECO:0000313" key="1">
    <source>
        <dbReference type="EMBL" id="KRL05395.1"/>
    </source>
</evidence>
<sequence length="101" mass="11501">MEIYLNFTNQAETVISFYEKVFNTSVKNVLRFGDDPSVREQKPPEDLLNLIMYSELMIDGTRVLVSDVPQQTKTLVKGNNITLVIKPKKPNISLKVSARMV</sequence>
<protein>
    <recommendedName>
        <fullName evidence="3">PhnB-like domain-containing protein</fullName>
    </recommendedName>
</protein>
<organism evidence="1 2">
    <name type="scientific">Liquorilactobacillus oeni DSM 19972</name>
    <dbReference type="NCBI Taxonomy" id="1423777"/>
    <lineage>
        <taxon>Bacteria</taxon>
        <taxon>Bacillati</taxon>
        <taxon>Bacillota</taxon>
        <taxon>Bacilli</taxon>
        <taxon>Lactobacillales</taxon>
        <taxon>Lactobacillaceae</taxon>
        <taxon>Liquorilactobacillus</taxon>
    </lineage>
</organism>
<evidence type="ECO:0008006" key="3">
    <source>
        <dbReference type="Google" id="ProtNLM"/>
    </source>
</evidence>
<proteinExistence type="predicted"/>
<dbReference type="AlphaFoldDB" id="A0A0R1MLE1"/>
<keyword evidence="2" id="KW-1185">Reference proteome</keyword>
<dbReference type="OrthoDB" id="9795306at2"/>
<comment type="caution">
    <text evidence="1">The sequence shown here is derived from an EMBL/GenBank/DDBJ whole genome shotgun (WGS) entry which is preliminary data.</text>
</comment>
<reference evidence="1 2" key="1">
    <citation type="journal article" date="2015" name="Genome Announc.">
        <title>Expanding the biotechnology potential of lactobacilli through comparative genomics of 213 strains and associated genera.</title>
        <authorList>
            <person name="Sun Z."/>
            <person name="Harris H.M."/>
            <person name="McCann A."/>
            <person name="Guo C."/>
            <person name="Argimon S."/>
            <person name="Zhang W."/>
            <person name="Yang X."/>
            <person name="Jeffery I.B."/>
            <person name="Cooney J.C."/>
            <person name="Kagawa T.F."/>
            <person name="Liu W."/>
            <person name="Song Y."/>
            <person name="Salvetti E."/>
            <person name="Wrobel A."/>
            <person name="Rasinkangas P."/>
            <person name="Parkhill J."/>
            <person name="Rea M.C."/>
            <person name="O'Sullivan O."/>
            <person name="Ritari J."/>
            <person name="Douillard F.P."/>
            <person name="Paul Ross R."/>
            <person name="Yang R."/>
            <person name="Briner A.E."/>
            <person name="Felis G.E."/>
            <person name="de Vos W.M."/>
            <person name="Barrangou R."/>
            <person name="Klaenhammer T.R."/>
            <person name="Caufield P.W."/>
            <person name="Cui Y."/>
            <person name="Zhang H."/>
            <person name="O'Toole P.W."/>
        </authorList>
    </citation>
    <scope>NUCLEOTIDE SEQUENCE [LARGE SCALE GENOMIC DNA]</scope>
    <source>
        <strain evidence="1 2">DSM 19972</strain>
    </source>
</reference>
<dbReference type="InterPro" id="IPR029068">
    <property type="entry name" value="Glyas_Bleomycin-R_OHBP_Dase"/>
</dbReference>
<evidence type="ECO:0000313" key="2">
    <source>
        <dbReference type="Proteomes" id="UP000051686"/>
    </source>
</evidence>
<dbReference type="RefSeq" id="WP_057895742.1">
    <property type="nucleotide sequence ID" value="NZ_AZEH01000025.1"/>
</dbReference>
<dbReference type="PATRIC" id="fig|1423777.3.peg.827"/>
<accession>A0A0R1MLE1</accession>
<gene>
    <name evidence="1" type="ORF">FD46_GL000803</name>
</gene>
<dbReference type="SUPFAM" id="SSF54593">
    <property type="entry name" value="Glyoxalase/Bleomycin resistance protein/Dihydroxybiphenyl dioxygenase"/>
    <property type="match status" value="1"/>
</dbReference>
<dbReference type="Proteomes" id="UP000051686">
    <property type="component" value="Unassembled WGS sequence"/>
</dbReference>
<dbReference type="STRING" id="1423777.FD46_GL000803"/>
<name>A0A0R1MLE1_9LACO</name>
<dbReference type="EMBL" id="AZEH01000025">
    <property type="protein sequence ID" value="KRL05395.1"/>
    <property type="molecule type" value="Genomic_DNA"/>
</dbReference>
<dbReference type="Gene3D" id="3.10.180.10">
    <property type="entry name" value="2,3-Dihydroxybiphenyl 1,2-Dioxygenase, domain 1"/>
    <property type="match status" value="1"/>
</dbReference>